<feature type="non-terminal residue" evidence="8">
    <location>
        <position position="428"/>
    </location>
</feature>
<feature type="region of interest" description="Disordered" evidence="6">
    <location>
        <begin position="328"/>
        <end position="382"/>
    </location>
</feature>
<accession>A0ABN9SR30</accession>
<feature type="transmembrane region" description="Helical" evidence="7">
    <location>
        <begin position="20"/>
        <end position="40"/>
    </location>
</feature>
<evidence type="ECO:0000256" key="1">
    <source>
        <dbReference type="ARBA" id="ARBA00004141"/>
    </source>
</evidence>
<dbReference type="PANTHER" id="PTHR10778">
    <property type="entry name" value="SOLUTE CARRIER FAMILY 35 MEMBER B"/>
    <property type="match status" value="1"/>
</dbReference>
<evidence type="ECO:0000256" key="7">
    <source>
        <dbReference type="SAM" id="Phobius"/>
    </source>
</evidence>
<dbReference type="EMBL" id="CAUYUJ010012667">
    <property type="protein sequence ID" value="CAK0834383.1"/>
    <property type="molecule type" value="Genomic_DNA"/>
</dbReference>
<keyword evidence="3 7" id="KW-0812">Transmembrane</keyword>
<name>A0ABN9SR30_9DINO</name>
<keyword evidence="5 7" id="KW-0472">Membrane</keyword>
<evidence type="ECO:0000256" key="4">
    <source>
        <dbReference type="ARBA" id="ARBA00022989"/>
    </source>
</evidence>
<evidence type="ECO:0008006" key="10">
    <source>
        <dbReference type="Google" id="ProtNLM"/>
    </source>
</evidence>
<dbReference type="Proteomes" id="UP001189429">
    <property type="component" value="Unassembled WGS sequence"/>
</dbReference>
<organism evidence="8 9">
    <name type="scientific">Prorocentrum cordatum</name>
    <dbReference type="NCBI Taxonomy" id="2364126"/>
    <lineage>
        <taxon>Eukaryota</taxon>
        <taxon>Sar</taxon>
        <taxon>Alveolata</taxon>
        <taxon>Dinophyceae</taxon>
        <taxon>Prorocentrales</taxon>
        <taxon>Prorocentraceae</taxon>
        <taxon>Prorocentrum</taxon>
    </lineage>
</organism>
<feature type="transmembrane region" description="Helical" evidence="7">
    <location>
        <begin position="272"/>
        <end position="296"/>
    </location>
</feature>
<feature type="compositionally biased region" description="Gly residues" evidence="6">
    <location>
        <begin position="343"/>
        <end position="372"/>
    </location>
</feature>
<protein>
    <recommendedName>
        <fullName evidence="10">Sugar phosphate transporter domain-containing protein</fullName>
    </recommendedName>
</protein>
<feature type="transmembrane region" description="Helical" evidence="7">
    <location>
        <begin position="303"/>
        <end position="320"/>
    </location>
</feature>
<keyword evidence="2" id="KW-0813">Transport</keyword>
<evidence type="ECO:0000256" key="2">
    <source>
        <dbReference type="ARBA" id="ARBA00022448"/>
    </source>
</evidence>
<feature type="transmembrane region" description="Helical" evidence="7">
    <location>
        <begin position="246"/>
        <end position="266"/>
    </location>
</feature>
<keyword evidence="4 7" id="KW-1133">Transmembrane helix</keyword>
<dbReference type="InterPro" id="IPR013657">
    <property type="entry name" value="SCL35B1-4/HUT1"/>
</dbReference>
<sequence>MTAASLSESEAPRPTMWETAAWGMFYGAGIIGCLLVYGLLQERIMSEPYGGASGELFKVSVFLVLCNRIVAVSFAAAMMVTKGEDKKNMAPLWKYLAISLSNVGATWCQYEALKYVAFPVQMLGKSFKMMPVMIWGILISQKRYGFTEWAVAAAVTGGVTEFLMTGSIKAKHSSGTSAHGLLLLLVFLGLDGFTSTFQEKLFKQHKTTKYNQMFYVNSFSAIVSFVTLLASQKAGEALGFCARHPAIMTDALTLSAAAVGGQWFIYSQVKEFGALVFAATMNLRQVVSILVSYATYHHTINELQILGLLLVFGGLFYKSYAGLRAGPEKPEETKPLLSSKPAPGGGAAGGQGAVTRLGGGRPPPCRGGGAPGTEGRNTLAMTRSTPTLLRSVLVTVTVFFPCRAARGHSAWALSTSADGPRTPEGRGR</sequence>
<evidence type="ECO:0000256" key="3">
    <source>
        <dbReference type="ARBA" id="ARBA00022692"/>
    </source>
</evidence>
<reference evidence="8" key="1">
    <citation type="submission" date="2023-10" db="EMBL/GenBank/DDBJ databases">
        <authorList>
            <person name="Chen Y."/>
            <person name="Shah S."/>
            <person name="Dougan E. K."/>
            <person name="Thang M."/>
            <person name="Chan C."/>
        </authorList>
    </citation>
    <scope>NUCLEOTIDE SEQUENCE [LARGE SCALE GENOMIC DNA]</scope>
</reference>
<feature type="transmembrane region" description="Helical" evidence="7">
    <location>
        <begin position="214"/>
        <end position="234"/>
    </location>
</feature>
<feature type="transmembrane region" description="Helical" evidence="7">
    <location>
        <begin position="122"/>
        <end position="140"/>
    </location>
</feature>
<proteinExistence type="predicted"/>
<evidence type="ECO:0000256" key="5">
    <source>
        <dbReference type="ARBA" id="ARBA00023136"/>
    </source>
</evidence>
<feature type="transmembrane region" description="Helical" evidence="7">
    <location>
        <begin position="176"/>
        <end position="194"/>
    </location>
</feature>
<evidence type="ECO:0000313" key="9">
    <source>
        <dbReference type="Proteomes" id="UP001189429"/>
    </source>
</evidence>
<dbReference type="PANTHER" id="PTHR10778:SF13">
    <property type="entry name" value="ADENOSINE 3'-PHOSPHO 5'-PHOSPHOSULFATE TRANSPORTER 1"/>
    <property type="match status" value="1"/>
</dbReference>
<feature type="transmembrane region" description="Helical" evidence="7">
    <location>
        <begin position="61"/>
        <end position="80"/>
    </location>
</feature>
<keyword evidence="9" id="KW-1185">Reference proteome</keyword>
<gene>
    <name evidence="8" type="ORF">PCOR1329_LOCUS31818</name>
</gene>
<feature type="transmembrane region" description="Helical" evidence="7">
    <location>
        <begin position="146"/>
        <end position="164"/>
    </location>
</feature>
<comment type="caution">
    <text evidence="8">The sequence shown here is derived from an EMBL/GenBank/DDBJ whole genome shotgun (WGS) entry which is preliminary data.</text>
</comment>
<dbReference type="Pfam" id="PF08449">
    <property type="entry name" value="UAA"/>
    <property type="match status" value="1"/>
</dbReference>
<evidence type="ECO:0000313" key="8">
    <source>
        <dbReference type="EMBL" id="CAK0834383.1"/>
    </source>
</evidence>
<comment type="subcellular location">
    <subcellularLocation>
        <location evidence="1">Membrane</location>
        <topology evidence="1">Multi-pass membrane protein</topology>
    </subcellularLocation>
</comment>
<evidence type="ECO:0000256" key="6">
    <source>
        <dbReference type="SAM" id="MobiDB-lite"/>
    </source>
</evidence>